<name>A0ABV7LU66_9GAMM</name>
<dbReference type="EMBL" id="JBHRUG010000044">
    <property type="protein sequence ID" value="MFC3285791.1"/>
    <property type="molecule type" value="Genomic_DNA"/>
</dbReference>
<accession>A0ABV7LU66</accession>
<sequence length="377" mass="42666">MDKILNAIAIPADVSVVRLPNARDEVDSSSLVFFDGKTIFYDVFIDKSESKLVAIGPPALNLASYLEGMKLVVNGKPVSYRFKEYPDCKVSFLEAGLKSSAACEVSFHFKDFSQSIHLQSNHLPSGLKVLAAISKNNEIAWVSDWVDYYKSNYNIDEVFIYDNGSDNVGELEDELKGRAHVIRWSFPYGPPKKRFNKFAQPGALNHCLRKYAKDGVLFNFDIDELLIADRAEIEKEVNSNGTLYVSSYNVPFVNPGKKSYSFYDFVHREKSLKKSARKFICKGDSVDIISQHNTWTYTGRSFWKRLRRNKPSAMQSRNAYFLHFLGITTNWQPDLNKLKEVSTEGLVHDDSHCDLKPHGTNRIARKAYSGEQGGSGP</sequence>
<proteinExistence type="predicted"/>
<organism evidence="1 2">
    <name type="scientific">Litchfieldella rifensis</name>
    <dbReference type="NCBI Taxonomy" id="762643"/>
    <lineage>
        <taxon>Bacteria</taxon>
        <taxon>Pseudomonadati</taxon>
        <taxon>Pseudomonadota</taxon>
        <taxon>Gammaproteobacteria</taxon>
        <taxon>Oceanospirillales</taxon>
        <taxon>Halomonadaceae</taxon>
        <taxon>Litchfieldella</taxon>
    </lineage>
</organism>
<evidence type="ECO:0000313" key="2">
    <source>
        <dbReference type="Proteomes" id="UP001595579"/>
    </source>
</evidence>
<dbReference type="Proteomes" id="UP001595579">
    <property type="component" value="Unassembled WGS sequence"/>
</dbReference>
<gene>
    <name evidence="1" type="ORF">ACFOEV_19515</name>
</gene>
<dbReference type="RefSeq" id="WP_386776566.1">
    <property type="nucleotide sequence ID" value="NZ_JBHRUG010000044.1"/>
</dbReference>
<protein>
    <recommendedName>
        <fullName evidence="3">Glycosyltransferase family 92 protein</fullName>
    </recommendedName>
</protein>
<keyword evidence="2" id="KW-1185">Reference proteome</keyword>
<comment type="caution">
    <text evidence="1">The sequence shown here is derived from an EMBL/GenBank/DDBJ whole genome shotgun (WGS) entry which is preliminary data.</text>
</comment>
<evidence type="ECO:0000313" key="1">
    <source>
        <dbReference type="EMBL" id="MFC3285791.1"/>
    </source>
</evidence>
<reference evidence="2" key="1">
    <citation type="journal article" date="2019" name="Int. J. Syst. Evol. Microbiol.">
        <title>The Global Catalogue of Microorganisms (GCM) 10K type strain sequencing project: providing services to taxonomists for standard genome sequencing and annotation.</title>
        <authorList>
            <consortium name="The Broad Institute Genomics Platform"/>
            <consortium name="The Broad Institute Genome Sequencing Center for Infectious Disease"/>
            <person name="Wu L."/>
            <person name="Ma J."/>
        </authorList>
    </citation>
    <scope>NUCLEOTIDE SEQUENCE [LARGE SCALE GENOMIC DNA]</scope>
    <source>
        <strain evidence="2">CECT 7698</strain>
    </source>
</reference>
<evidence type="ECO:0008006" key="3">
    <source>
        <dbReference type="Google" id="ProtNLM"/>
    </source>
</evidence>